<organism evidence="1 2">
    <name type="scientific">Suillus luteus UH-Slu-Lm8-n1</name>
    <dbReference type="NCBI Taxonomy" id="930992"/>
    <lineage>
        <taxon>Eukaryota</taxon>
        <taxon>Fungi</taxon>
        <taxon>Dikarya</taxon>
        <taxon>Basidiomycota</taxon>
        <taxon>Agaricomycotina</taxon>
        <taxon>Agaricomycetes</taxon>
        <taxon>Agaricomycetidae</taxon>
        <taxon>Boletales</taxon>
        <taxon>Suillineae</taxon>
        <taxon>Suillaceae</taxon>
        <taxon>Suillus</taxon>
    </lineage>
</organism>
<evidence type="ECO:0000313" key="2">
    <source>
        <dbReference type="Proteomes" id="UP000054485"/>
    </source>
</evidence>
<accession>A0A0D0BGR1</accession>
<name>A0A0D0BGR1_9AGAM</name>
<dbReference type="HOGENOM" id="CLU_3126031_0_0_1"/>
<sequence>MGMHKHPVTLLLCASPRFEERCKWVRGSSNGIRSIYVQYMIVMRTHITHK</sequence>
<protein>
    <submittedName>
        <fullName evidence="1">Unplaced genomic scaffold CY34scaffold_44, whole genome shotgun sequence</fullName>
    </submittedName>
</protein>
<evidence type="ECO:0000313" key="1">
    <source>
        <dbReference type="EMBL" id="KIK45307.1"/>
    </source>
</evidence>
<dbReference type="EMBL" id="KN835175">
    <property type="protein sequence ID" value="KIK45307.1"/>
    <property type="molecule type" value="Genomic_DNA"/>
</dbReference>
<dbReference type="InParanoid" id="A0A0D0BGR1"/>
<reference evidence="2" key="2">
    <citation type="submission" date="2015-01" db="EMBL/GenBank/DDBJ databases">
        <title>Evolutionary Origins and Diversification of the Mycorrhizal Mutualists.</title>
        <authorList>
            <consortium name="DOE Joint Genome Institute"/>
            <consortium name="Mycorrhizal Genomics Consortium"/>
            <person name="Kohler A."/>
            <person name="Kuo A."/>
            <person name="Nagy L.G."/>
            <person name="Floudas D."/>
            <person name="Copeland A."/>
            <person name="Barry K.W."/>
            <person name="Cichocki N."/>
            <person name="Veneault-Fourrey C."/>
            <person name="LaButti K."/>
            <person name="Lindquist E.A."/>
            <person name="Lipzen A."/>
            <person name="Lundell T."/>
            <person name="Morin E."/>
            <person name="Murat C."/>
            <person name="Riley R."/>
            <person name="Ohm R."/>
            <person name="Sun H."/>
            <person name="Tunlid A."/>
            <person name="Henrissat B."/>
            <person name="Grigoriev I.V."/>
            <person name="Hibbett D.S."/>
            <person name="Martin F."/>
        </authorList>
    </citation>
    <scope>NUCLEOTIDE SEQUENCE [LARGE SCALE GENOMIC DNA]</scope>
    <source>
        <strain evidence="2">UH-Slu-Lm8-n1</strain>
    </source>
</reference>
<reference evidence="1 2" key="1">
    <citation type="submission" date="2014-04" db="EMBL/GenBank/DDBJ databases">
        <authorList>
            <consortium name="DOE Joint Genome Institute"/>
            <person name="Kuo A."/>
            <person name="Ruytinx J."/>
            <person name="Rineau F."/>
            <person name="Colpaert J."/>
            <person name="Kohler A."/>
            <person name="Nagy L.G."/>
            <person name="Floudas D."/>
            <person name="Copeland A."/>
            <person name="Barry K.W."/>
            <person name="Cichocki N."/>
            <person name="Veneault-Fourrey C."/>
            <person name="LaButti K."/>
            <person name="Lindquist E.A."/>
            <person name="Lipzen A."/>
            <person name="Lundell T."/>
            <person name="Morin E."/>
            <person name="Murat C."/>
            <person name="Sun H."/>
            <person name="Tunlid A."/>
            <person name="Henrissat B."/>
            <person name="Grigoriev I.V."/>
            <person name="Hibbett D.S."/>
            <person name="Martin F."/>
            <person name="Nordberg H.P."/>
            <person name="Cantor M.N."/>
            <person name="Hua S.X."/>
        </authorList>
    </citation>
    <scope>NUCLEOTIDE SEQUENCE [LARGE SCALE GENOMIC DNA]</scope>
    <source>
        <strain evidence="1 2">UH-Slu-Lm8-n1</strain>
    </source>
</reference>
<proteinExistence type="predicted"/>
<dbReference type="Proteomes" id="UP000054485">
    <property type="component" value="Unassembled WGS sequence"/>
</dbReference>
<keyword evidence="2" id="KW-1185">Reference proteome</keyword>
<dbReference type="AlphaFoldDB" id="A0A0D0BGR1"/>
<gene>
    <name evidence="1" type="ORF">CY34DRAFT_549203</name>
</gene>